<gene>
    <name evidence="13" type="ORF">SCABRO_03029</name>
</gene>
<evidence type="ECO:0000256" key="10">
    <source>
        <dbReference type="NCBIfam" id="TIGR00187"/>
    </source>
</evidence>
<dbReference type="Gene3D" id="2.40.30.20">
    <property type="match status" value="2"/>
</dbReference>
<dbReference type="PROSITE" id="PS51177">
    <property type="entry name" value="LUMAZINE_BIND"/>
    <property type="match status" value="2"/>
</dbReference>
<dbReference type="NCBIfam" id="TIGR00187">
    <property type="entry name" value="ribE"/>
    <property type="match status" value="1"/>
</dbReference>
<evidence type="ECO:0000256" key="1">
    <source>
        <dbReference type="ARBA" id="ARBA00000968"/>
    </source>
</evidence>
<evidence type="ECO:0000256" key="11">
    <source>
        <dbReference type="PROSITE-ProRule" id="PRU00524"/>
    </source>
</evidence>
<comment type="caution">
    <text evidence="13">The sequence shown here is derived from an EMBL/GenBank/DDBJ whole genome shotgun (WGS) entry which is preliminary data.</text>
</comment>
<comment type="catalytic activity">
    <reaction evidence="1">
        <text>2 6,7-dimethyl-8-(1-D-ribityl)lumazine + H(+) = 5-amino-6-(D-ribitylamino)uracil + riboflavin</text>
        <dbReference type="Rhea" id="RHEA:20772"/>
        <dbReference type="ChEBI" id="CHEBI:15378"/>
        <dbReference type="ChEBI" id="CHEBI:15934"/>
        <dbReference type="ChEBI" id="CHEBI:57986"/>
        <dbReference type="ChEBI" id="CHEBI:58201"/>
        <dbReference type="EC" id="2.5.1.9"/>
    </reaction>
</comment>
<dbReference type="NCBIfam" id="NF006767">
    <property type="entry name" value="PRK09289.1"/>
    <property type="match status" value="1"/>
</dbReference>
<dbReference type="InterPro" id="IPR026017">
    <property type="entry name" value="Lumazine-bd_dom"/>
</dbReference>
<evidence type="ECO:0000256" key="8">
    <source>
        <dbReference type="ARBA" id="ARBA00022679"/>
    </source>
</evidence>
<dbReference type="EMBL" id="JRYO01000214">
    <property type="protein sequence ID" value="KHE91178.1"/>
    <property type="molecule type" value="Genomic_DNA"/>
</dbReference>
<feature type="domain" description="Lumazine-binding" evidence="12">
    <location>
        <begin position="97"/>
        <end position="193"/>
    </location>
</feature>
<evidence type="ECO:0000256" key="3">
    <source>
        <dbReference type="ARBA" id="ARBA00004887"/>
    </source>
</evidence>
<feature type="domain" description="Lumazine-binding" evidence="12">
    <location>
        <begin position="1"/>
        <end position="96"/>
    </location>
</feature>
<dbReference type="FunFam" id="2.40.30.20:FF:000004">
    <property type="entry name" value="Riboflavin synthase, alpha subunit"/>
    <property type="match status" value="1"/>
</dbReference>
<dbReference type="InterPro" id="IPR023366">
    <property type="entry name" value="ATP_synth_asu-like_sf"/>
</dbReference>
<dbReference type="EC" id="2.5.1.9" evidence="5 10"/>
<dbReference type="FunFam" id="2.40.30.20:FF:000003">
    <property type="entry name" value="Riboflavin synthase, alpha subunit"/>
    <property type="match status" value="1"/>
</dbReference>
<evidence type="ECO:0000256" key="6">
    <source>
        <dbReference type="ARBA" id="ARBA00013950"/>
    </source>
</evidence>
<reference evidence="13 14" key="1">
    <citation type="submission" date="2014-10" db="EMBL/GenBank/DDBJ databases">
        <title>Draft genome of anammox bacterium scalindua brodae, obtained using differential coverage binning of sequence data from two enrichment reactors.</title>
        <authorList>
            <person name="Speth D.R."/>
            <person name="Russ L."/>
            <person name="Kartal B."/>
            <person name="Op den Camp H.J."/>
            <person name="Dutilh B.E."/>
            <person name="Jetten M.S."/>
        </authorList>
    </citation>
    <scope>NUCLEOTIDE SEQUENCE [LARGE SCALE GENOMIC DNA]</scope>
    <source>
        <strain evidence="13">RU1</strain>
    </source>
</reference>
<dbReference type="PATRIC" id="fig|237368.3.peg.3276"/>
<dbReference type="GO" id="GO:0004746">
    <property type="term" value="F:riboflavin synthase activity"/>
    <property type="evidence" value="ECO:0007669"/>
    <property type="project" value="UniProtKB-UniRule"/>
</dbReference>
<keyword evidence="9" id="KW-0677">Repeat</keyword>
<organism evidence="13 14">
    <name type="scientific">Candidatus Scalindua brodae</name>
    <dbReference type="NCBI Taxonomy" id="237368"/>
    <lineage>
        <taxon>Bacteria</taxon>
        <taxon>Pseudomonadati</taxon>
        <taxon>Planctomycetota</taxon>
        <taxon>Candidatus Brocadiia</taxon>
        <taxon>Candidatus Brocadiales</taxon>
        <taxon>Candidatus Scalinduaceae</taxon>
        <taxon>Candidatus Scalindua</taxon>
    </lineage>
</organism>
<accession>A0A0B0EJ87</accession>
<dbReference type="InterPro" id="IPR017938">
    <property type="entry name" value="Riboflavin_synthase-like_b-brl"/>
</dbReference>
<dbReference type="NCBIfam" id="NF009566">
    <property type="entry name" value="PRK13020.1"/>
    <property type="match status" value="1"/>
</dbReference>
<keyword evidence="7" id="KW-0686">Riboflavin biosynthesis</keyword>
<comment type="pathway">
    <text evidence="3">Cofactor biosynthesis; riboflavin biosynthesis; riboflavin from 2-hydroxy-3-oxobutyl phosphate and 5-amino-6-(D-ribitylamino)uracil: step 2/2.</text>
</comment>
<comment type="subunit">
    <text evidence="4">Homotrimer.</text>
</comment>
<evidence type="ECO:0000256" key="7">
    <source>
        <dbReference type="ARBA" id="ARBA00022619"/>
    </source>
</evidence>
<dbReference type="CDD" id="cd00402">
    <property type="entry name" value="Riboflavin_synthase_like"/>
    <property type="match status" value="1"/>
</dbReference>
<evidence type="ECO:0000256" key="5">
    <source>
        <dbReference type="ARBA" id="ARBA00012827"/>
    </source>
</evidence>
<feature type="repeat" description="Lumazine-binding" evidence="11">
    <location>
        <begin position="97"/>
        <end position="193"/>
    </location>
</feature>
<sequence length="214" mass="22883">MFTGIIEHLGKVKQVRLQANSAVIAVDIGPLKDGVIPGDSIAINGACLTVTQIKGTVIHFDVSGETLSKTTIGDLSISDHVNIERSLKIGDKLGGHFVTGHVDCVGTINKIENEPGQCTVWFSVSNEIANMMVKKGSVSIDGISLTIVDLKEKLFSVALIPFTLDATTLGLKKTGQKVNIETDMLGKWVKRILTTNDNTTSGVTEEMLTAKGFM</sequence>
<dbReference type="PANTHER" id="PTHR21098">
    <property type="entry name" value="RIBOFLAVIN SYNTHASE ALPHA CHAIN"/>
    <property type="match status" value="1"/>
</dbReference>
<dbReference type="Pfam" id="PF00677">
    <property type="entry name" value="Lum_binding"/>
    <property type="match status" value="2"/>
</dbReference>
<dbReference type="GO" id="GO:0009231">
    <property type="term" value="P:riboflavin biosynthetic process"/>
    <property type="evidence" value="ECO:0007669"/>
    <property type="project" value="UniProtKB-KW"/>
</dbReference>
<comment type="function">
    <text evidence="2">Catalyzes the dismutation of two molecules of 6,7-dimethyl-8-ribityllumazine, resulting in the formation of riboflavin and 5-amino-6-(D-ribitylamino)uracil.</text>
</comment>
<evidence type="ECO:0000256" key="2">
    <source>
        <dbReference type="ARBA" id="ARBA00002803"/>
    </source>
</evidence>
<dbReference type="SUPFAM" id="SSF63380">
    <property type="entry name" value="Riboflavin synthase domain-like"/>
    <property type="match status" value="2"/>
</dbReference>
<dbReference type="PANTHER" id="PTHR21098:SF0">
    <property type="entry name" value="RIBOFLAVIN SYNTHASE"/>
    <property type="match status" value="1"/>
</dbReference>
<keyword evidence="8" id="KW-0808">Transferase</keyword>
<proteinExistence type="predicted"/>
<protein>
    <recommendedName>
        <fullName evidence="6 10">Riboflavin synthase</fullName>
        <ecNumber evidence="5 10">2.5.1.9</ecNumber>
    </recommendedName>
</protein>
<dbReference type="AlphaFoldDB" id="A0A0B0EJ87"/>
<dbReference type="eggNOG" id="COG0307">
    <property type="taxonomic scope" value="Bacteria"/>
</dbReference>
<dbReference type="InterPro" id="IPR001783">
    <property type="entry name" value="Lumazine-bd"/>
</dbReference>
<evidence type="ECO:0000256" key="4">
    <source>
        <dbReference type="ARBA" id="ARBA00011233"/>
    </source>
</evidence>
<dbReference type="Proteomes" id="UP000030652">
    <property type="component" value="Unassembled WGS sequence"/>
</dbReference>
<evidence type="ECO:0000259" key="12">
    <source>
        <dbReference type="PROSITE" id="PS51177"/>
    </source>
</evidence>
<evidence type="ECO:0000256" key="9">
    <source>
        <dbReference type="ARBA" id="ARBA00022737"/>
    </source>
</evidence>
<feature type="repeat" description="Lumazine-binding" evidence="11">
    <location>
        <begin position="1"/>
        <end position="96"/>
    </location>
</feature>
<dbReference type="PIRSF" id="PIRSF000498">
    <property type="entry name" value="Riboflavin_syn_A"/>
    <property type="match status" value="1"/>
</dbReference>
<evidence type="ECO:0000313" key="13">
    <source>
        <dbReference type="EMBL" id="KHE91178.1"/>
    </source>
</evidence>
<name>A0A0B0EJ87_9BACT</name>
<evidence type="ECO:0000313" key="14">
    <source>
        <dbReference type="Proteomes" id="UP000030652"/>
    </source>
</evidence>